<gene>
    <name evidence="1" type="ORF">V6255_15265</name>
</gene>
<dbReference type="SUPFAM" id="SSF53850">
    <property type="entry name" value="Periplasmic binding protein-like II"/>
    <property type="match status" value="1"/>
</dbReference>
<sequence length="363" mass="40385">MTEKLVSNSHSSLSKFIMLRRLFLTSRITLISFLLMFFQVTASAKVEYISIGTGGISGVYYPTGGAICYLVNKIKVIDNIRCEIKSTPGSIYNLRALKDKNIDVVVAQSDWQYHFYQGTSLFKEQGEFKKLRSLFSVHSEPFTVLARKDANIKSFEDIKGKRVNIGAPNSGQRATMEMLLDLYGWGDADFSEITYLTPSEQAQALCDKKIDVIIYVVGHPNSSIKEASSACQTTLVNVTGPKISKLIKTHRYYEAADIPGDMYRGSPSKTETFGVGATIVTTTDLPEHIAYEIVKAVFENHDTFVQLHPSFKNLSKQAMVSQYLSAPLHPGALRYYKEVGLIKDDAQVAVKEKPLGHVIADVE</sequence>
<dbReference type="PANTHER" id="PTHR42941:SF1">
    <property type="entry name" value="SLL1037 PROTEIN"/>
    <property type="match status" value="1"/>
</dbReference>
<dbReference type="CDD" id="cd13568">
    <property type="entry name" value="PBP2_TAXI_TRAP_like_3"/>
    <property type="match status" value="1"/>
</dbReference>
<dbReference type="NCBIfam" id="TIGR02122">
    <property type="entry name" value="TRAP_TAXI"/>
    <property type="match status" value="1"/>
</dbReference>
<keyword evidence="2" id="KW-1185">Reference proteome</keyword>
<proteinExistence type="predicted"/>
<protein>
    <submittedName>
        <fullName evidence="1">TAXI family TRAP transporter solute-binding subunit</fullName>
    </submittedName>
</protein>
<reference evidence="1 2" key="1">
    <citation type="submission" date="2024-02" db="EMBL/GenBank/DDBJ databases">
        <title>Bacteria isolated from the canopy kelp, Nereocystis luetkeana.</title>
        <authorList>
            <person name="Pfister C.A."/>
            <person name="Younker I.T."/>
            <person name="Light S.H."/>
        </authorList>
    </citation>
    <scope>NUCLEOTIDE SEQUENCE [LARGE SCALE GENOMIC DNA]</scope>
    <source>
        <strain evidence="1 2">TI.2.07</strain>
    </source>
</reference>
<dbReference type="InterPro" id="IPR011852">
    <property type="entry name" value="TRAP_TAXI"/>
</dbReference>
<dbReference type="RefSeq" id="WP_341628938.1">
    <property type="nucleotide sequence ID" value="NZ_JBAKBA010000044.1"/>
</dbReference>
<evidence type="ECO:0000313" key="2">
    <source>
        <dbReference type="Proteomes" id="UP001366060"/>
    </source>
</evidence>
<evidence type="ECO:0000313" key="1">
    <source>
        <dbReference type="EMBL" id="MEL0660498.1"/>
    </source>
</evidence>
<dbReference type="Proteomes" id="UP001366060">
    <property type="component" value="Unassembled WGS sequence"/>
</dbReference>
<dbReference type="EMBL" id="JBAKBA010000044">
    <property type="protein sequence ID" value="MEL0660498.1"/>
    <property type="molecule type" value="Genomic_DNA"/>
</dbReference>
<dbReference type="Gene3D" id="3.40.190.10">
    <property type="entry name" value="Periplasmic binding protein-like II"/>
    <property type="match status" value="2"/>
</dbReference>
<dbReference type="Pfam" id="PF16868">
    <property type="entry name" value="NMT1_3"/>
    <property type="match status" value="1"/>
</dbReference>
<organism evidence="1 2">
    <name type="scientific">Psychromonas arctica</name>
    <dbReference type="NCBI Taxonomy" id="168275"/>
    <lineage>
        <taxon>Bacteria</taxon>
        <taxon>Pseudomonadati</taxon>
        <taxon>Pseudomonadota</taxon>
        <taxon>Gammaproteobacteria</taxon>
        <taxon>Alteromonadales</taxon>
        <taxon>Psychromonadaceae</taxon>
        <taxon>Psychromonas</taxon>
    </lineage>
</organism>
<dbReference type="PANTHER" id="PTHR42941">
    <property type="entry name" value="SLL1037 PROTEIN"/>
    <property type="match status" value="1"/>
</dbReference>
<comment type="caution">
    <text evidence="1">The sequence shown here is derived from an EMBL/GenBank/DDBJ whole genome shotgun (WGS) entry which is preliminary data.</text>
</comment>
<name>A0ABU9HF20_9GAMM</name>
<accession>A0ABU9HF20</accession>